<name>A0A371CNK4_9APHY</name>
<dbReference type="PANTHER" id="PTHR14218">
    <property type="entry name" value="PROTEASE S8 TRIPEPTIDYL PEPTIDASE I CLN2"/>
    <property type="match status" value="1"/>
</dbReference>
<feature type="binding site" evidence="8">
    <location>
        <position position="518"/>
    </location>
    <ligand>
        <name>Ca(2+)</name>
        <dbReference type="ChEBI" id="CHEBI:29108"/>
    </ligand>
</feature>
<evidence type="ECO:0000256" key="2">
    <source>
        <dbReference type="ARBA" id="ARBA00022670"/>
    </source>
</evidence>
<evidence type="ECO:0000256" key="7">
    <source>
        <dbReference type="ARBA" id="ARBA00023145"/>
    </source>
</evidence>
<dbReference type="Pfam" id="PF09286">
    <property type="entry name" value="Pro-kuma_activ"/>
    <property type="match status" value="1"/>
</dbReference>
<dbReference type="InterPro" id="IPR015366">
    <property type="entry name" value="S53_propep"/>
</dbReference>
<dbReference type="InterPro" id="IPR050819">
    <property type="entry name" value="Tripeptidyl-peptidase_I"/>
</dbReference>
<protein>
    <submittedName>
        <fullName evidence="11">Family S53 protease</fullName>
    </submittedName>
</protein>
<dbReference type="SUPFAM" id="SSF52743">
    <property type="entry name" value="Subtilisin-like"/>
    <property type="match status" value="1"/>
</dbReference>
<evidence type="ECO:0000256" key="1">
    <source>
        <dbReference type="ARBA" id="ARBA00004239"/>
    </source>
</evidence>
<feature type="active site" description="Charge relay system" evidence="8">
    <location>
        <position position="475"/>
    </location>
</feature>
<dbReference type="GO" id="GO:0006508">
    <property type="term" value="P:proteolysis"/>
    <property type="evidence" value="ECO:0007669"/>
    <property type="project" value="UniProtKB-KW"/>
</dbReference>
<feature type="active site" description="Charge relay system" evidence="8">
    <location>
        <position position="276"/>
    </location>
</feature>
<keyword evidence="4 8" id="KW-0378">Hydrolase</keyword>
<feature type="binding site" evidence="8">
    <location>
        <position position="536"/>
    </location>
    <ligand>
        <name>Ca(2+)</name>
        <dbReference type="ChEBI" id="CHEBI:29108"/>
    </ligand>
</feature>
<keyword evidence="12" id="KW-1185">Reference proteome</keyword>
<dbReference type="InterPro" id="IPR036852">
    <property type="entry name" value="Peptidase_S8/S53_dom_sf"/>
</dbReference>
<dbReference type="CDD" id="cd11377">
    <property type="entry name" value="Pro-peptidase_S53"/>
    <property type="match status" value="1"/>
</dbReference>
<dbReference type="GO" id="GO:0008240">
    <property type="term" value="F:tripeptidyl-peptidase activity"/>
    <property type="evidence" value="ECO:0007669"/>
    <property type="project" value="TreeGrafter"/>
</dbReference>
<organism evidence="11 12">
    <name type="scientific">Lentinus brumalis</name>
    <dbReference type="NCBI Taxonomy" id="2498619"/>
    <lineage>
        <taxon>Eukaryota</taxon>
        <taxon>Fungi</taxon>
        <taxon>Dikarya</taxon>
        <taxon>Basidiomycota</taxon>
        <taxon>Agaricomycotina</taxon>
        <taxon>Agaricomycetes</taxon>
        <taxon>Polyporales</taxon>
        <taxon>Polyporaceae</taxon>
        <taxon>Lentinus</taxon>
    </lineage>
</organism>
<feature type="active site" description="Charge relay system" evidence="8">
    <location>
        <position position="280"/>
    </location>
</feature>
<dbReference type="SMART" id="SM00944">
    <property type="entry name" value="Pro-kuma_activ"/>
    <property type="match status" value="1"/>
</dbReference>
<keyword evidence="7" id="KW-0865">Zymogen</keyword>
<feature type="binding site" evidence="8">
    <location>
        <position position="517"/>
    </location>
    <ligand>
        <name>Ca(2+)</name>
        <dbReference type="ChEBI" id="CHEBI:29108"/>
    </ligand>
</feature>
<dbReference type="AlphaFoldDB" id="A0A371CNK4"/>
<dbReference type="OrthoDB" id="409122at2759"/>
<feature type="domain" description="Peptidase S53" evidence="10">
    <location>
        <begin position="203"/>
        <end position="558"/>
    </location>
</feature>
<evidence type="ECO:0000256" key="6">
    <source>
        <dbReference type="ARBA" id="ARBA00022837"/>
    </source>
</evidence>
<dbReference type="PANTHER" id="PTHR14218:SF15">
    <property type="entry name" value="TRIPEPTIDYL-PEPTIDASE 1"/>
    <property type="match status" value="1"/>
</dbReference>
<dbReference type="Gene3D" id="3.40.50.200">
    <property type="entry name" value="Peptidase S8/S53 domain"/>
    <property type="match status" value="1"/>
</dbReference>
<dbReference type="InterPro" id="IPR030400">
    <property type="entry name" value="Sedolisin_dom"/>
</dbReference>
<dbReference type="Proteomes" id="UP000256964">
    <property type="component" value="Unassembled WGS sequence"/>
</dbReference>
<dbReference type="GO" id="GO:0046872">
    <property type="term" value="F:metal ion binding"/>
    <property type="evidence" value="ECO:0007669"/>
    <property type="project" value="UniProtKB-UniRule"/>
</dbReference>
<proteinExistence type="predicted"/>
<evidence type="ECO:0000259" key="10">
    <source>
        <dbReference type="PROSITE" id="PS51695"/>
    </source>
</evidence>
<dbReference type="STRING" id="139420.A0A371CNK4"/>
<feature type="signal peptide" evidence="9">
    <location>
        <begin position="1"/>
        <end position="20"/>
    </location>
</feature>
<gene>
    <name evidence="11" type="ORF">OH76DRAFT_1363762</name>
</gene>
<sequence length="560" mass="58762">MAVSFLVALLVAALSVGVHGRQTTVVPRSKFVPLRPASSTLSIQLTLALPPTDVDGLHAALYDVSDPKSPNYGKHLSKSEVEAFVAPKPDSVKAVTDWLTQHSVHPEVVSSSGDMLRIEIPVSKANSLLGANYTEFEDKTSGTTLVRTLSISVPDDVEPHLKFIYPTTQFISATTREKSSFQVVTPPALAHKRQTLPQICSVDVDPECLEDFYHIPAAPATASGNSLGVSAYLDEIATEADLDLFFLAFRPDVTTIPDFSIVSVDNGVTSGNGTLEASLDIQYTVGVATGVPTTLYSVGQPTAQGFIDLVNFLLALDELPLVLTTSYGFNEVDFEGAEDLANTFCDAYAQLGARGTSVFFCSGDNGVYSFSFNSTCDATTFGPTFPSGCPFLTSVGGTQGFTPEVAAPFSGGGFSNIFARPDYQSTAVEGYLDALGGTNAGLFNSTGRAFPDVSAQSVNFITRINGVFGLLEGTSASTPTFASVVALLNDALLNAGKPPLGFINPLLYSQGAVALNDITSGSNPGCGAQGFPTMEGWDPVTGLGTPDFEKLLALVMGLSA</sequence>
<feature type="chain" id="PRO_5016862038" evidence="9">
    <location>
        <begin position="21"/>
        <end position="560"/>
    </location>
</feature>
<dbReference type="PROSITE" id="PS51695">
    <property type="entry name" value="SEDOLISIN"/>
    <property type="match status" value="1"/>
</dbReference>
<keyword evidence="6 8" id="KW-0106">Calcium</keyword>
<keyword evidence="2 8" id="KW-0645">Protease</keyword>
<accession>A0A371CNK4</accession>
<dbReference type="EMBL" id="KZ857499">
    <property type="protein sequence ID" value="RDX41878.1"/>
    <property type="molecule type" value="Genomic_DNA"/>
</dbReference>
<evidence type="ECO:0000313" key="12">
    <source>
        <dbReference type="Proteomes" id="UP000256964"/>
    </source>
</evidence>
<evidence type="ECO:0000256" key="9">
    <source>
        <dbReference type="SAM" id="SignalP"/>
    </source>
</evidence>
<keyword evidence="3 8" id="KW-0479">Metal-binding</keyword>
<dbReference type="SUPFAM" id="SSF54897">
    <property type="entry name" value="Protease propeptides/inhibitors"/>
    <property type="match status" value="1"/>
</dbReference>
<evidence type="ECO:0000256" key="5">
    <source>
        <dbReference type="ARBA" id="ARBA00022825"/>
    </source>
</evidence>
<evidence type="ECO:0000256" key="4">
    <source>
        <dbReference type="ARBA" id="ARBA00022801"/>
    </source>
</evidence>
<dbReference type="CDD" id="cd04056">
    <property type="entry name" value="Peptidases_S53"/>
    <property type="match status" value="1"/>
</dbReference>
<keyword evidence="5 8" id="KW-0720">Serine protease</keyword>
<keyword evidence="9" id="KW-0732">Signal</keyword>
<evidence type="ECO:0000256" key="3">
    <source>
        <dbReference type="ARBA" id="ARBA00022723"/>
    </source>
</evidence>
<feature type="binding site" evidence="8">
    <location>
        <position position="538"/>
    </location>
    <ligand>
        <name>Ca(2+)</name>
        <dbReference type="ChEBI" id="CHEBI:29108"/>
    </ligand>
</feature>
<evidence type="ECO:0000256" key="8">
    <source>
        <dbReference type="PROSITE-ProRule" id="PRU01032"/>
    </source>
</evidence>
<comment type="subcellular location">
    <subcellularLocation>
        <location evidence="1">Secreted</location>
        <location evidence="1">Extracellular space</location>
    </subcellularLocation>
</comment>
<dbReference type="GO" id="GO:0005576">
    <property type="term" value="C:extracellular region"/>
    <property type="evidence" value="ECO:0007669"/>
    <property type="project" value="UniProtKB-SubCell"/>
</dbReference>
<reference evidence="11 12" key="1">
    <citation type="journal article" date="2018" name="Biotechnol. Biofuels">
        <title>Integrative visual omics of the white-rot fungus Polyporus brumalis exposes the biotechnological potential of its oxidative enzymes for delignifying raw plant biomass.</title>
        <authorList>
            <person name="Miyauchi S."/>
            <person name="Rancon A."/>
            <person name="Drula E."/>
            <person name="Hage H."/>
            <person name="Chaduli D."/>
            <person name="Favel A."/>
            <person name="Grisel S."/>
            <person name="Henrissat B."/>
            <person name="Herpoel-Gimbert I."/>
            <person name="Ruiz-Duenas F.J."/>
            <person name="Chevret D."/>
            <person name="Hainaut M."/>
            <person name="Lin J."/>
            <person name="Wang M."/>
            <person name="Pangilinan J."/>
            <person name="Lipzen A."/>
            <person name="Lesage-Meessen L."/>
            <person name="Navarro D."/>
            <person name="Riley R."/>
            <person name="Grigoriev I.V."/>
            <person name="Zhou S."/>
            <person name="Raouche S."/>
            <person name="Rosso M.N."/>
        </authorList>
    </citation>
    <scope>NUCLEOTIDE SEQUENCE [LARGE SCALE GENOMIC DNA]</scope>
    <source>
        <strain evidence="11 12">BRFM 1820</strain>
    </source>
</reference>
<evidence type="ECO:0000313" key="11">
    <source>
        <dbReference type="EMBL" id="RDX41878.1"/>
    </source>
</evidence>
<comment type="cofactor">
    <cofactor evidence="8">
        <name>Ca(2+)</name>
        <dbReference type="ChEBI" id="CHEBI:29108"/>
    </cofactor>
    <text evidence="8">Binds 1 Ca(2+) ion per subunit.</text>
</comment>
<dbReference type="GO" id="GO:0004252">
    <property type="term" value="F:serine-type endopeptidase activity"/>
    <property type="evidence" value="ECO:0007669"/>
    <property type="project" value="UniProtKB-UniRule"/>
</dbReference>